<dbReference type="Proteomes" id="UP001285441">
    <property type="component" value="Unassembled WGS sequence"/>
</dbReference>
<dbReference type="InterPro" id="IPR053208">
    <property type="entry name" value="GMC_Oxidoreductase_CD"/>
</dbReference>
<accession>A0AAE0P8G6</accession>
<dbReference type="CDD" id="cd09630">
    <property type="entry name" value="CDH_like_cytochrome"/>
    <property type="match status" value="1"/>
</dbReference>
<organism evidence="2 3">
    <name type="scientific">Podospora didyma</name>
    <dbReference type="NCBI Taxonomy" id="330526"/>
    <lineage>
        <taxon>Eukaryota</taxon>
        <taxon>Fungi</taxon>
        <taxon>Dikarya</taxon>
        <taxon>Ascomycota</taxon>
        <taxon>Pezizomycotina</taxon>
        <taxon>Sordariomycetes</taxon>
        <taxon>Sordariomycetidae</taxon>
        <taxon>Sordariales</taxon>
        <taxon>Podosporaceae</taxon>
        <taxon>Podospora</taxon>
    </lineage>
</organism>
<reference evidence="2" key="2">
    <citation type="submission" date="2023-06" db="EMBL/GenBank/DDBJ databases">
        <authorList>
            <consortium name="Lawrence Berkeley National Laboratory"/>
            <person name="Haridas S."/>
            <person name="Hensen N."/>
            <person name="Bonometti L."/>
            <person name="Westerberg I."/>
            <person name="Brannstrom I.O."/>
            <person name="Guillou S."/>
            <person name="Cros-Aarteil S."/>
            <person name="Calhoun S."/>
            <person name="Kuo A."/>
            <person name="Mondo S."/>
            <person name="Pangilinan J."/>
            <person name="Riley R."/>
            <person name="LaButti K."/>
            <person name="Andreopoulos B."/>
            <person name="Lipzen A."/>
            <person name="Chen C."/>
            <person name="Yanf M."/>
            <person name="Daum C."/>
            <person name="Ng V."/>
            <person name="Clum A."/>
            <person name="Steindorff A."/>
            <person name="Ohm R."/>
            <person name="Martin F."/>
            <person name="Silar P."/>
            <person name="Natvig D."/>
            <person name="Lalanne C."/>
            <person name="Gautier V."/>
            <person name="Ament-velasquez S.L."/>
            <person name="Kruys A."/>
            <person name="Hutchinson M.I."/>
            <person name="Powell A.J."/>
            <person name="Barry K."/>
            <person name="Miller A.N."/>
            <person name="Grigoriev I.V."/>
            <person name="Debuchy R."/>
            <person name="Gladieux P."/>
            <person name="Thoren M.H."/>
            <person name="Johannesson H."/>
        </authorList>
    </citation>
    <scope>NUCLEOTIDE SEQUENCE</scope>
    <source>
        <strain evidence="2">CBS 232.78</strain>
    </source>
</reference>
<protein>
    <recommendedName>
        <fullName evidence="1">Cellobiose dehydrogenase-like cytochrome domain-containing protein</fullName>
    </recommendedName>
</protein>
<sequence length="195" mass="20267">GAYTDVNTGISFYGWSDSTGYRFGMVMPQQTQSDFIVQLVSPLNSNGAGWAGIDFGASMVGPLQIVAWPNGKDTVVVAPRVSAGYKARDTTPYSATAITVTPIAKGTFVNATHVSATFVCGGCINKDSFSAADVITGSDGSRSFSFAYSLVAVPDPTNINTGISDHTSQGEPYGSFAVSLKDAQSAQYTTFAALA</sequence>
<comment type="caution">
    <text evidence="2">The sequence shown here is derived from an EMBL/GenBank/DDBJ whole genome shotgun (WGS) entry which is preliminary data.</text>
</comment>
<gene>
    <name evidence="2" type="ORF">B0H63DRAFT_371410</name>
</gene>
<name>A0AAE0P8G6_9PEZI</name>
<evidence type="ECO:0000259" key="1">
    <source>
        <dbReference type="Pfam" id="PF16010"/>
    </source>
</evidence>
<feature type="non-terminal residue" evidence="2">
    <location>
        <position position="195"/>
    </location>
</feature>
<dbReference type="AlphaFoldDB" id="A0AAE0P8G6"/>
<dbReference type="EMBL" id="JAULSW010000001">
    <property type="protein sequence ID" value="KAK3395247.1"/>
    <property type="molecule type" value="Genomic_DNA"/>
</dbReference>
<dbReference type="InterPro" id="IPR015920">
    <property type="entry name" value="Cellobiose_DH-like_cyt"/>
</dbReference>
<feature type="non-terminal residue" evidence="2">
    <location>
        <position position="1"/>
    </location>
</feature>
<dbReference type="Gene3D" id="2.60.40.1210">
    <property type="entry name" value="Cellobiose dehydrogenase, cytochrome domain"/>
    <property type="match status" value="1"/>
</dbReference>
<feature type="domain" description="Cellobiose dehydrogenase-like cytochrome" evidence="1">
    <location>
        <begin position="3"/>
        <end position="189"/>
    </location>
</feature>
<keyword evidence="3" id="KW-1185">Reference proteome</keyword>
<evidence type="ECO:0000313" key="2">
    <source>
        <dbReference type="EMBL" id="KAK3395247.1"/>
    </source>
</evidence>
<dbReference type="Pfam" id="PF16010">
    <property type="entry name" value="CDH-cyt"/>
    <property type="match status" value="1"/>
</dbReference>
<evidence type="ECO:0000313" key="3">
    <source>
        <dbReference type="Proteomes" id="UP001285441"/>
    </source>
</evidence>
<proteinExistence type="predicted"/>
<dbReference type="PANTHER" id="PTHR47190">
    <property type="entry name" value="DEHYDROGENASE, PUTATIVE-RELATED"/>
    <property type="match status" value="1"/>
</dbReference>
<dbReference type="PANTHER" id="PTHR47190:SF1">
    <property type="entry name" value="GLUCOSE-METHANOL-CHOLINE OXIDOREDUCTASE N-TERMINAL DOMAIN-CONTAINING PROTEIN"/>
    <property type="match status" value="1"/>
</dbReference>
<dbReference type="SUPFAM" id="SSF49344">
    <property type="entry name" value="CBD9-like"/>
    <property type="match status" value="1"/>
</dbReference>
<reference evidence="2" key="1">
    <citation type="journal article" date="2023" name="Mol. Phylogenet. Evol.">
        <title>Genome-scale phylogeny and comparative genomics of the fungal order Sordariales.</title>
        <authorList>
            <person name="Hensen N."/>
            <person name="Bonometti L."/>
            <person name="Westerberg I."/>
            <person name="Brannstrom I.O."/>
            <person name="Guillou S."/>
            <person name="Cros-Aarteil S."/>
            <person name="Calhoun S."/>
            <person name="Haridas S."/>
            <person name="Kuo A."/>
            <person name="Mondo S."/>
            <person name="Pangilinan J."/>
            <person name="Riley R."/>
            <person name="LaButti K."/>
            <person name="Andreopoulos B."/>
            <person name="Lipzen A."/>
            <person name="Chen C."/>
            <person name="Yan M."/>
            <person name="Daum C."/>
            <person name="Ng V."/>
            <person name="Clum A."/>
            <person name="Steindorff A."/>
            <person name="Ohm R.A."/>
            <person name="Martin F."/>
            <person name="Silar P."/>
            <person name="Natvig D.O."/>
            <person name="Lalanne C."/>
            <person name="Gautier V."/>
            <person name="Ament-Velasquez S.L."/>
            <person name="Kruys A."/>
            <person name="Hutchinson M.I."/>
            <person name="Powell A.J."/>
            <person name="Barry K."/>
            <person name="Miller A.N."/>
            <person name="Grigoriev I.V."/>
            <person name="Debuchy R."/>
            <person name="Gladieux P."/>
            <person name="Hiltunen Thoren M."/>
            <person name="Johannesson H."/>
        </authorList>
    </citation>
    <scope>NUCLEOTIDE SEQUENCE</scope>
    <source>
        <strain evidence="2">CBS 232.78</strain>
    </source>
</reference>